<dbReference type="InterPro" id="IPR036393">
    <property type="entry name" value="AceGlu_kinase-like_sf"/>
</dbReference>
<proteinExistence type="inferred from homology"/>
<feature type="domain" description="Aspartate/glutamate/uridylate kinase" evidence="10">
    <location>
        <begin position="55"/>
        <end position="300"/>
    </location>
</feature>
<keyword evidence="8" id="KW-0414">Isoprene biosynthesis</keyword>
<evidence type="ECO:0000313" key="12">
    <source>
        <dbReference type="Proteomes" id="UP001186944"/>
    </source>
</evidence>
<dbReference type="Gene3D" id="3.40.1160.10">
    <property type="entry name" value="Acetylglutamate kinase-like"/>
    <property type="match status" value="1"/>
</dbReference>
<dbReference type="GO" id="GO:0005524">
    <property type="term" value="F:ATP binding"/>
    <property type="evidence" value="ECO:0007669"/>
    <property type="project" value="UniProtKB-KW"/>
</dbReference>
<dbReference type="Proteomes" id="UP001186944">
    <property type="component" value="Unassembled WGS sequence"/>
</dbReference>
<keyword evidence="12" id="KW-1185">Reference proteome</keyword>
<reference evidence="11" key="1">
    <citation type="submission" date="2019-08" db="EMBL/GenBank/DDBJ databases">
        <title>The improved chromosome-level genome for the pearl oyster Pinctada fucata martensii using PacBio sequencing and Hi-C.</title>
        <authorList>
            <person name="Zheng Z."/>
        </authorList>
    </citation>
    <scope>NUCLEOTIDE SEQUENCE</scope>
    <source>
        <strain evidence="11">ZZ-2019</strain>
        <tissue evidence="11">Adductor muscle</tissue>
    </source>
</reference>
<evidence type="ECO:0000256" key="5">
    <source>
        <dbReference type="ARBA" id="ARBA00022741"/>
    </source>
</evidence>
<dbReference type="InterPro" id="IPR001048">
    <property type="entry name" value="Asp/Glu/Uridylate_kinase"/>
</dbReference>
<keyword evidence="5" id="KW-0547">Nucleotide-binding</keyword>
<dbReference type="SUPFAM" id="SSF53633">
    <property type="entry name" value="Carbamate kinase-like"/>
    <property type="match status" value="1"/>
</dbReference>
<dbReference type="GO" id="GO:0005829">
    <property type="term" value="C:cytosol"/>
    <property type="evidence" value="ECO:0007669"/>
    <property type="project" value="TreeGrafter"/>
</dbReference>
<dbReference type="EC" id="2.7.4.26" evidence="2"/>
<evidence type="ECO:0000256" key="2">
    <source>
        <dbReference type="ARBA" id="ARBA00012908"/>
    </source>
</evidence>
<dbReference type="NCBIfam" id="NF040647">
    <property type="entry name" value="IPPK_Arch"/>
    <property type="match status" value="1"/>
</dbReference>
<evidence type="ECO:0000259" key="10">
    <source>
        <dbReference type="Pfam" id="PF00696"/>
    </source>
</evidence>
<keyword evidence="6" id="KW-0418">Kinase</keyword>
<protein>
    <recommendedName>
        <fullName evidence="3">Isopentenyl phosphate kinase</fullName>
        <ecNumber evidence="2">2.7.4.26</ecNumber>
    </recommendedName>
</protein>
<comment type="similarity">
    <text evidence="1">Belongs to the isopentenyl phosphate kinase family.</text>
</comment>
<dbReference type="PANTHER" id="PTHR43654:SF1">
    <property type="entry name" value="ISOPENTENYL PHOSPHATE KINASE"/>
    <property type="match status" value="1"/>
</dbReference>
<evidence type="ECO:0000313" key="11">
    <source>
        <dbReference type="EMBL" id="KAK3101839.1"/>
    </source>
</evidence>
<dbReference type="PANTHER" id="PTHR43654">
    <property type="entry name" value="GLUTAMATE 5-KINASE"/>
    <property type="match status" value="1"/>
</dbReference>
<dbReference type="Pfam" id="PF00696">
    <property type="entry name" value="AA_kinase"/>
    <property type="match status" value="1"/>
</dbReference>
<accession>A0AA88YB26</accession>
<name>A0AA88YB26_PINIB</name>
<comment type="caution">
    <text evidence="11">The sequence shown here is derived from an EMBL/GenBank/DDBJ whole genome shotgun (WGS) entry which is preliminary data.</text>
</comment>
<dbReference type="AlphaFoldDB" id="A0AA88YB26"/>
<keyword evidence="7" id="KW-0067">ATP-binding</keyword>
<dbReference type="InterPro" id="IPR024192">
    <property type="entry name" value="Fosfomycin_R_FomA-type"/>
</dbReference>
<comment type="catalytic activity">
    <reaction evidence="9">
        <text>isopentenyl phosphate + ATP = isopentenyl diphosphate + ADP</text>
        <dbReference type="Rhea" id="RHEA:33963"/>
        <dbReference type="ChEBI" id="CHEBI:30616"/>
        <dbReference type="ChEBI" id="CHEBI:65078"/>
        <dbReference type="ChEBI" id="CHEBI:128769"/>
        <dbReference type="ChEBI" id="CHEBI:456216"/>
        <dbReference type="EC" id="2.7.4.26"/>
    </reaction>
</comment>
<evidence type="ECO:0000256" key="9">
    <source>
        <dbReference type="ARBA" id="ARBA00049063"/>
    </source>
</evidence>
<evidence type="ECO:0000256" key="6">
    <source>
        <dbReference type="ARBA" id="ARBA00022777"/>
    </source>
</evidence>
<dbReference type="CDD" id="cd04241">
    <property type="entry name" value="AAK_FomA-like"/>
    <property type="match status" value="1"/>
</dbReference>
<dbReference type="GO" id="GO:0102043">
    <property type="term" value="F:isopentenyl phosphate kinase activity"/>
    <property type="evidence" value="ECO:0007669"/>
    <property type="project" value="UniProtKB-EC"/>
</dbReference>
<dbReference type="GO" id="GO:0016114">
    <property type="term" value="P:terpenoid biosynthetic process"/>
    <property type="evidence" value="ECO:0007669"/>
    <property type="project" value="TreeGrafter"/>
</dbReference>
<evidence type="ECO:0000256" key="3">
    <source>
        <dbReference type="ARBA" id="ARBA00017267"/>
    </source>
</evidence>
<dbReference type="GO" id="GO:0016301">
    <property type="term" value="F:kinase activity"/>
    <property type="evidence" value="ECO:0007669"/>
    <property type="project" value="UniProtKB-KW"/>
</dbReference>
<dbReference type="EMBL" id="VSWD01000005">
    <property type="protein sequence ID" value="KAK3101839.1"/>
    <property type="molecule type" value="Genomic_DNA"/>
</dbReference>
<sequence length="332" mass="37414">MALRICAQWAIMHQRERETERERERERERGRERERRTIQIQLQATLNCCKFSVDIVIKLGGSAVTVKEKFETLNKEGLTKACRLLNECVKARKRCIVVHGAGSFGHHQARKYNVNKGFNNLSEVECEKVKEGFCLTRLSVTKLNHIIVEALVEHGVKAVSISPITGWMTSQREVTKYDIQQIRALVTNGFVPVLHGDCVLDDFIGCCILSGDTIIKTICKEFDVKRVIFLSNVNGIYDRPPQQPGARHLGCIETDTHGSITSDIQTFCDQSYDVTGGIKLKIETCIDIVKNFVFVNEIVICNVDSDLAVLGSVCMSSDLEPSSYYTIVKLKR</sequence>
<evidence type="ECO:0000256" key="4">
    <source>
        <dbReference type="ARBA" id="ARBA00022679"/>
    </source>
</evidence>
<evidence type="ECO:0000256" key="7">
    <source>
        <dbReference type="ARBA" id="ARBA00022840"/>
    </source>
</evidence>
<organism evidence="11 12">
    <name type="scientific">Pinctada imbricata</name>
    <name type="common">Atlantic pearl-oyster</name>
    <name type="synonym">Pinctada martensii</name>
    <dbReference type="NCBI Taxonomy" id="66713"/>
    <lineage>
        <taxon>Eukaryota</taxon>
        <taxon>Metazoa</taxon>
        <taxon>Spiralia</taxon>
        <taxon>Lophotrochozoa</taxon>
        <taxon>Mollusca</taxon>
        <taxon>Bivalvia</taxon>
        <taxon>Autobranchia</taxon>
        <taxon>Pteriomorphia</taxon>
        <taxon>Pterioida</taxon>
        <taxon>Pterioidea</taxon>
        <taxon>Pteriidae</taxon>
        <taxon>Pinctada</taxon>
    </lineage>
</organism>
<keyword evidence="4" id="KW-0808">Transferase</keyword>
<gene>
    <name evidence="11" type="ORF">FSP39_006745</name>
</gene>
<evidence type="ECO:0000256" key="1">
    <source>
        <dbReference type="ARBA" id="ARBA00010540"/>
    </source>
</evidence>
<evidence type="ECO:0000256" key="8">
    <source>
        <dbReference type="ARBA" id="ARBA00023229"/>
    </source>
</evidence>